<evidence type="ECO:0000313" key="3">
    <source>
        <dbReference type="Proteomes" id="UP000828251"/>
    </source>
</evidence>
<comment type="caution">
    <text evidence="2">The sequence shown here is derived from an EMBL/GenBank/DDBJ whole genome shotgun (WGS) entry which is preliminary data.</text>
</comment>
<reference evidence="2 3" key="1">
    <citation type="journal article" date="2021" name="Plant Biotechnol. J.">
        <title>Multi-omics assisted identification of the key and species-specific regulatory components of drought-tolerant mechanisms in Gossypium stocksii.</title>
        <authorList>
            <person name="Yu D."/>
            <person name="Ke L."/>
            <person name="Zhang D."/>
            <person name="Wu Y."/>
            <person name="Sun Y."/>
            <person name="Mei J."/>
            <person name="Sun J."/>
            <person name="Sun Y."/>
        </authorList>
    </citation>
    <scope>NUCLEOTIDE SEQUENCE [LARGE SCALE GENOMIC DNA]</scope>
    <source>
        <strain evidence="3">cv. E1</strain>
        <tissue evidence="2">Leaf</tissue>
    </source>
</reference>
<keyword evidence="3" id="KW-1185">Reference proteome</keyword>
<sequence length="176" mass="19805">MDPSRYLDADGSEVGLFSKSEPIPTKLEDGEGGDEDEEDPQFMSYSPLAHMHNVNLSIDNALELANLPHRRPGHRSTSLDSGDLEVGREFSSKDGFLAVLKRYNVKNGVNFHIVKSKLEKFKDVSRDHPKLDSDMVASIILSMVKVDPRTTVSILIANIRSQFNYMPLYRKAWIAK</sequence>
<dbReference type="EMBL" id="JAIQCV010000007">
    <property type="protein sequence ID" value="KAH1083127.1"/>
    <property type="molecule type" value="Genomic_DNA"/>
</dbReference>
<proteinExistence type="predicted"/>
<dbReference type="OrthoDB" id="1435097at2759"/>
<name>A0A9D3VIP9_9ROSI</name>
<protein>
    <submittedName>
        <fullName evidence="2">Uncharacterized protein</fullName>
    </submittedName>
</protein>
<accession>A0A9D3VIP9</accession>
<gene>
    <name evidence="2" type="ORF">J1N35_022888</name>
</gene>
<dbReference type="AlphaFoldDB" id="A0A9D3VIP9"/>
<dbReference type="Proteomes" id="UP000828251">
    <property type="component" value="Unassembled WGS sequence"/>
</dbReference>
<feature type="region of interest" description="Disordered" evidence="1">
    <location>
        <begin position="1"/>
        <end position="39"/>
    </location>
</feature>
<feature type="compositionally biased region" description="Acidic residues" evidence="1">
    <location>
        <begin position="30"/>
        <end position="39"/>
    </location>
</feature>
<organism evidence="2 3">
    <name type="scientific">Gossypium stocksii</name>
    <dbReference type="NCBI Taxonomy" id="47602"/>
    <lineage>
        <taxon>Eukaryota</taxon>
        <taxon>Viridiplantae</taxon>
        <taxon>Streptophyta</taxon>
        <taxon>Embryophyta</taxon>
        <taxon>Tracheophyta</taxon>
        <taxon>Spermatophyta</taxon>
        <taxon>Magnoliopsida</taxon>
        <taxon>eudicotyledons</taxon>
        <taxon>Gunneridae</taxon>
        <taxon>Pentapetalae</taxon>
        <taxon>rosids</taxon>
        <taxon>malvids</taxon>
        <taxon>Malvales</taxon>
        <taxon>Malvaceae</taxon>
        <taxon>Malvoideae</taxon>
        <taxon>Gossypium</taxon>
    </lineage>
</organism>
<evidence type="ECO:0000313" key="2">
    <source>
        <dbReference type="EMBL" id="KAH1083127.1"/>
    </source>
</evidence>
<evidence type="ECO:0000256" key="1">
    <source>
        <dbReference type="SAM" id="MobiDB-lite"/>
    </source>
</evidence>